<reference evidence="2 4" key="1">
    <citation type="journal article" date="2014" name="BMC Genomics">
        <title>Genome sequence of Anopheles sinensis provides insight into genetics basis of mosquito competence for malaria parasites.</title>
        <authorList>
            <person name="Zhou D."/>
            <person name="Zhang D."/>
            <person name="Ding G."/>
            <person name="Shi L."/>
            <person name="Hou Q."/>
            <person name="Ye Y."/>
            <person name="Xu Y."/>
            <person name="Zhou H."/>
            <person name="Xiong C."/>
            <person name="Li S."/>
            <person name="Yu J."/>
            <person name="Hong S."/>
            <person name="Yu X."/>
            <person name="Zou P."/>
            <person name="Chen C."/>
            <person name="Chang X."/>
            <person name="Wang W."/>
            <person name="Lv Y."/>
            <person name="Sun Y."/>
            <person name="Ma L."/>
            <person name="Shen B."/>
            <person name="Zhu C."/>
        </authorList>
    </citation>
    <scope>NUCLEOTIDE SEQUENCE [LARGE SCALE GENOMIC DNA]</scope>
</reference>
<dbReference type="Proteomes" id="UP000030765">
    <property type="component" value="Unassembled WGS sequence"/>
</dbReference>
<dbReference type="EMBL" id="ATLV01014757">
    <property type="status" value="NOT_ANNOTATED_CDS"/>
    <property type="molecule type" value="Genomic_DNA"/>
</dbReference>
<organism evidence="2">
    <name type="scientific">Anopheles sinensis</name>
    <name type="common">Mosquito</name>
    <dbReference type="NCBI Taxonomy" id="74873"/>
    <lineage>
        <taxon>Eukaryota</taxon>
        <taxon>Metazoa</taxon>
        <taxon>Ecdysozoa</taxon>
        <taxon>Arthropoda</taxon>
        <taxon>Hexapoda</taxon>
        <taxon>Insecta</taxon>
        <taxon>Pterygota</taxon>
        <taxon>Neoptera</taxon>
        <taxon>Endopterygota</taxon>
        <taxon>Diptera</taxon>
        <taxon>Nematocera</taxon>
        <taxon>Culicoidea</taxon>
        <taxon>Culicidae</taxon>
        <taxon>Anophelinae</taxon>
        <taxon>Anopheles</taxon>
    </lineage>
</organism>
<gene>
    <name evidence="2" type="ORF">ZHAS_00006863</name>
</gene>
<dbReference type="VEuPathDB" id="VectorBase:ASIC006863"/>
<dbReference type="EMBL" id="KE524984">
    <property type="protein sequence ID" value="KFB39521.1"/>
    <property type="molecule type" value="Genomic_DNA"/>
</dbReference>
<dbReference type="EnsemblMetazoa" id="ASIC006863-RA">
    <property type="protein sequence ID" value="ASIC006863-PA"/>
    <property type="gene ID" value="ASIC006863"/>
</dbReference>
<evidence type="ECO:0000313" key="4">
    <source>
        <dbReference type="Proteomes" id="UP000030765"/>
    </source>
</evidence>
<evidence type="ECO:0000313" key="3">
    <source>
        <dbReference type="EnsemblMetazoa" id="ASIC006863-PA"/>
    </source>
</evidence>
<sequence>MARPEKRPPSKHTRPNTDGSVFRCIRHSDVSSGREGDGTLTLLPNGSDGPATNTFTRHTAHTRLECARAEKTRWR</sequence>
<feature type="region of interest" description="Disordered" evidence="1">
    <location>
        <begin position="1"/>
        <end position="55"/>
    </location>
</feature>
<accession>A0A084VNH7</accession>
<keyword evidence="4" id="KW-1185">Reference proteome</keyword>
<evidence type="ECO:0000313" key="2">
    <source>
        <dbReference type="EMBL" id="KFB39521.1"/>
    </source>
</evidence>
<evidence type="ECO:0000256" key="1">
    <source>
        <dbReference type="SAM" id="MobiDB-lite"/>
    </source>
</evidence>
<proteinExistence type="predicted"/>
<feature type="compositionally biased region" description="Basic and acidic residues" evidence="1">
    <location>
        <begin position="26"/>
        <end position="37"/>
    </location>
</feature>
<dbReference type="AlphaFoldDB" id="A0A084VNH7"/>
<protein>
    <submittedName>
        <fullName evidence="2">Uncharacterized protein LOC101451899</fullName>
    </submittedName>
</protein>
<reference evidence="3" key="2">
    <citation type="submission" date="2020-05" db="UniProtKB">
        <authorList>
            <consortium name="EnsemblMetazoa"/>
        </authorList>
    </citation>
    <scope>IDENTIFICATION</scope>
</reference>
<name>A0A084VNH7_ANOSI</name>